<proteinExistence type="predicted"/>
<dbReference type="GO" id="GO:0004664">
    <property type="term" value="F:prephenate dehydratase activity"/>
    <property type="evidence" value="ECO:0007669"/>
    <property type="project" value="InterPro"/>
</dbReference>
<reference evidence="7 8" key="1">
    <citation type="submission" date="2014-04" db="EMBL/GenBank/DDBJ databases">
        <authorList>
            <consortium name="DOE Joint Genome Institute"/>
            <person name="Kuo A."/>
            <person name="Zuccaro A."/>
            <person name="Kohler A."/>
            <person name="Nagy L.G."/>
            <person name="Floudas D."/>
            <person name="Copeland A."/>
            <person name="Barry K.W."/>
            <person name="Cichocki N."/>
            <person name="Veneault-Fourrey C."/>
            <person name="LaButti K."/>
            <person name="Lindquist E.A."/>
            <person name="Lipzen A."/>
            <person name="Lundell T."/>
            <person name="Morin E."/>
            <person name="Murat C."/>
            <person name="Sun H."/>
            <person name="Tunlid A."/>
            <person name="Henrissat B."/>
            <person name="Grigoriev I.V."/>
            <person name="Hibbett D.S."/>
            <person name="Martin F."/>
            <person name="Nordberg H.P."/>
            <person name="Cantor M.N."/>
            <person name="Hua S.X."/>
        </authorList>
    </citation>
    <scope>NUCLEOTIDE SEQUENCE [LARGE SCALE GENOMIC DNA]</scope>
    <source>
        <strain evidence="7 8">MAFF 305830</strain>
    </source>
</reference>
<evidence type="ECO:0000256" key="1">
    <source>
        <dbReference type="ARBA" id="ARBA00022605"/>
    </source>
</evidence>
<dbReference type="PANTHER" id="PTHR21022">
    <property type="entry name" value="PREPHENATE DEHYDRATASE P PROTEIN"/>
    <property type="match status" value="1"/>
</dbReference>
<dbReference type="OrthoDB" id="983542at2759"/>
<evidence type="ECO:0000313" key="8">
    <source>
        <dbReference type="Proteomes" id="UP000054097"/>
    </source>
</evidence>
<evidence type="ECO:0000256" key="5">
    <source>
        <dbReference type="ARBA" id="ARBA00029440"/>
    </source>
</evidence>
<reference evidence="8" key="2">
    <citation type="submission" date="2015-01" db="EMBL/GenBank/DDBJ databases">
        <title>Evolutionary Origins and Diversification of the Mycorrhizal Mutualists.</title>
        <authorList>
            <consortium name="DOE Joint Genome Institute"/>
            <consortium name="Mycorrhizal Genomics Consortium"/>
            <person name="Kohler A."/>
            <person name="Kuo A."/>
            <person name="Nagy L.G."/>
            <person name="Floudas D."/>
            <person name="Copeland A."/>
            <person name="Barry K.W."/>
            <person name="Cichocki N."/>
            <person name="Veneault-Fourrey C."/>
            <person name="LaButti K."/>
            <person name="Lindquist E.A."/>
            <person name="Lipzen A."/>
            <person name="Lundell T."/>
            <person name="Morin E."/>
            <person name="Murat C."/>
            <person name="Riley R."/>
            <person name="Ohm R."/>
            <person name="Sun H."/>
            <person name="Tunlid A."/>
            <person name="Henrissat B."/>
            <person name="Grigoriev I.V."/>
            <person name="Hibbett D.S."/>
            <person name="Martin F."/>
        </authorList>
    </citation>
    <scope>NUCLEOTIDE SEQUENCE [LARGE SCALE GENOMIC DNA]</scope>
    <source>
        <strain evidence="8">MAFF 305830</strain>
    </source>
</reference>
<dbReference type="SUPFAM" id="SSF53850">
    <property type="entry name" value="Periplasmic binding protein-like II"/>
    <property type="match status" value="1"/>
</dbReference>
<dbReference type="AlphaFoldDB" id="A0A0C3A9M5"/>
<evidence type="ECO:0000256" key="2">
    <source>
        <dbReference type="ARBA" id="ARBA00023141"/>
    </source>
</evidence>
<evidence type="ECO:0000259" key="6">
    <source>
        <dbReference type="PROSITE" id="PS51171"/>
    </source>
</evidence>
<dbReference type="Pfam" id="PF00800">
    <property type="entry name" value="PDT"/>
    <property type="match status" value="1"/>
</dbReference>
<comment type="pathway">
    <text evidence="5">Amino-acid biosynthesis.</text>
</comment>
<keyword evidence="4" id="KW-0456">Lyase</keyword>
<dbReference type="GO" id="GO:0009094">
    <property type="term" value="P:L-phenylalanine biosynthetic process"/>
    <property type="evidence" value="ECO:0007669"/>
    <property type="project" value="UniProtKB-KW"/>
</dbReference>
<keyword evidence="1" id="KW-0028">Amino-acid biosynthesis</keyword>
<name>A0A0C3A9M5_SERVB</name>
<dbReference type="PANTHER" id="PTHR21022:SF19">
    <property type="entry name" value="PREPHENATE DEHYDRATASE-RELATED"/>
    <property type="match status" value="1"/>
</dbReference>
<keyword evidence="8" id="KW-1185">Reference proteome</keyword>
<dbReference type="STRING" id="933852.A0A0C3A9M5"/>
<keyword evidence="3" id="KW-0584">Phenylalanine biosynthesis</keyword>
<evidence type="ECO:0000256" key="3">
    <source>
        <dbReference type="ARBA" id="ARBA00023222"/>
    </source>
</evidence>
<dbReference type="PROSITE" id="PS51171">
    <property type="entry name" value="PREPHENATE_DEHYDR_3"/>
    <property type="match status" value="1"/>
</dbReference>
<gene>
    <name evidence="7" type="ORF">M408DRAFT_333536</name>
</gene>
<accession>A0A0C3A9M5</accession>
<evidence type="ECO:0000256" key="4">
    <source>
        <dbReference type="ARBA" id="ARBA00023239"/>
    </source>
</evidence>
<dbReference type="HOGENOM" id="CLU_035008_5_0_1"/>
<dbReference type="EMBL" id="KN824386">
    <property type="protein sequence ID" value="KIM21340.1"/>
    <property type="molecule type" value="Genomic_DNA"/>
</dbReference>
<sequence length="252" mass="27509">MPLANSTHGAVIETLDALRSDRWSKDAFIRDEITLKIEHCLVVSAFTGLSPEEDAADILKSIVCVYSHEQALGQCANWLSKHLPAAKRVKVESTAAAAERLVTKKAIMGQQTAGREAAICSEMCIRTVPGLRLLQRNIQDRDDNQTRFIVVGCSSTIPLPARKLVDKVPTRTLLRISPRNSNLGSILSLISATSQTLSVERINCRPQLEGKTWSDVYFVELSKNSAQNLEESIGSLLAGLKLGSDAVILGSW</sequence>
<protein>
    <recommendedName>
        <fullName evidence="6">Prephenate dehydratase domain-containing protein</fullName>
    </recommendedName>
</protein>
<dbReference type="InterPro" id="IPR001086">
    <property type="entry name" value="Preph_deHydtase"/>
</dbReference>
<feature type="domain" description="Prephenate dehydratase" evidence="6">
    <location>
        <begin position="1"/>
        <end position="153"/>
    </location>
</feature>
<keyword evidence="2" id="KW-0057">Aromatic amino acid biosynthesis</keyword>
<organism evidence="7 8">
    <name type="scientific">Serendipita vermifera MAFF 305830</name>
    <dbReference type="NCBI Taxonomy" id="933852"/>
    <lineage>
        <taxon>Eukaryota</taxon>
        <taxon>Fungi</taxon>
        <taxon>Dikarya</taxon>
        <taxon>Basidiomycota</taxon>
        <taxon>Agaricomycotina</taxon>
        <taxon>Agaricomycetes</taxon>
        <taxon>Sebacinales</taxon>
        <taxon>Serendipitaceae</taxon>
        <taxon>Serendipita</taxon>
    </lineage>
</organism>
<dbReference type="Gene3D" id="3.40.190.10">
    <property type="entry name" value="Periplasmic binding protein-like II"/>
    <property type="match status" value="2"/>
</dbReference>
<dbReference type="GO" id="GO:0005737">
    <property type="term" value="C:cytoplasm"/>
    <property type="evidence" value="ECO:0007669"/>
    <property type="project" value="TreeGrafter"/>
</dbReference>
<dbReference type="Proteomes" id="UP000054097">
    <property type="component" value="Unassembled WGS sequence"/>
</dbReference>
<evidence type="ECO:0000313" key="7">
    <source>
        <dbReference type="EMBL" id="KIM21340.1"/>
    </source>
</evidence>